<dbReference type="InterPro" id="IPR013780">
    <property type="entry name" value="Glyco_hydro_b"/>
</dbReference>
<dbReference type="OrthoDB" id="9761875at2"/>
<dbReference type="InterPro" id="IPR014756">
    <property type="entry name" value="Ig_E-set"/>
</dbReference>
<dbReference type="AlphaFoldDB" id="A0A2H3P1L6"/>
<dbReference type="Gene3D" id="2.60.40.1180">
    <property type="entry name" value="Golgi alpha-mannosidase II"/>
    <property type="match status" value="1"/>
</dbReference>
<evidence type="ECO:0000256" key="3">
    <source>
        <dbReference type="ARBA" id="ARBA00023295"/>
    </source>
</evidence>
<dbReference type="Gene3D" id="3.20.20.80">
    <property type="entry name" value="Glycosidases"/>
    <property type="match status" value="1"/>
</dbReference>
<dbReference type="SUPFAM" id="SSF51445">
    <property type="entry name" value="(Trans)glycosidases"/>
    <property type="match status" value="1"/>
</dbReference>
<dbReference type="CDD" id="cd11326">
    <property type="entry name" value="AmyAc_Glg_debranch"/>
    <property type="match status" value="1"/>
</dbReference>
<comment type="similarity">
    <text evidence="1">Belongs to the glycosyl hydrolase 13 family.</text>
</comment>
<feature type="region of interest" description="Disordered" evidence="4">
    <location>
        <begin position="1"/>
        <end position="25"/>
    </location>
</feature>
<name>A0A2H3P1L6_9BACT</name>
<feature type="region of interest" description="Disordered" evidence="4">
    <location>
        <begin position="503"/>
        <end position="522"/>
    </location>
</feature>
<reference evidence="6 7" key="1">
    <citation type="submission" date="2017-10" db="EMBL/GenBank/DDBJ databases">
        <title>Draft genome of Longimonas halophila.</title>
        <authorList>
            <person name="Goh K.M."/>
            <person name="Shamsir M.S."/>
            <person name="Lim S.W."/>
        </authorList>
    </citation>
    <scope>NUCLEOTIDE SEQUENCE [LARGE SCALE GENOMIC DNA]</scope>
    <source>
        <strain evidence="6 7">KCTC 42399</strain>
    </source>
</reference>
<feature type="compositionally biased region" description="Basic and acidic residues" evidence="4">
    <location>
        <begin position="503"/>
        <end position="514"/>
    </location>
</feature>
<evidence type="ECO:0000256" key="4">
    <source>
        <dbReference type="SAM" id="MobiDB-lite"/>
    </source>
</evidence>
<feature type="domain" description="Glycosyl hydrolase family 13 catalytic" evidence="5">
    <location>
        <begin position="168"/>
        <end position="602"/>
    </location>
</feature>
<protein>
    <submittedName>
        <fullName evidence="6">Glycogen debranching enzyme GlgX</fullName>
    </submittedName>
</protein>
<dbReference type="InterPro" id="IPR013783">
    <property type="entry name" value="Ig-like_fold"/>
</dbReference>
<dbReference type="InterPro" id="IPR011837">
    <property type="entry name" value="Glycogen_debranch_GlgX"/>
</dbReference>
<dbReference type="Gene3D" id="2.60.40.10">
    <property type="entry name" value="Immunoglobulins"/>
    <property type="match status" value="1"/>
</dbReference>
<dbReference type="NCBIfam" id="TIGR02100">
    <property type="entry name" value="glgX_debranch"/>
    <property type="match status" value="1"/>
</dbReference>
<evidence type="ECO:0000256" key="1">
    <source>
        <dbReference type="ARBA" id="ARBA00008061"/>
    </source>
</evidence>
<dbReference type="Pfam" id="PF02922">
    <property type="entry name" value="CBM_48"/>
    <property type="match status" value="1"/>
</dbReference>
<dbReference type="SMART" id="SM00642">
    <property type="entry name" value="Aamy"/>
    <property type="match status" value="1"/>
</dbReference>
<dbReference type="PANTHER" id="PTHR43002">
    <property type="entry name" value="GLYCOGEN DEBRANCHING ENZYME"/>
    <property type="match status" value="1"/>
</dbReference>
<dbReference type="Pfam" id="PF00128">
    <property type="entry name" value="Alpha-amylase"/>
    <property type="match status" value="1"/>
</dbReference>
<gene>
    <name evidence="6" type="primary">glgX</name>
    <name evidence="6" type="ORF">CRI93_01715</name>
</gene>
<dbReference type="SUPFAM" id="SSF51011">
    <property type="entry name" value="Glycosyl hydrolase domain"/>
    <property type="match status" value="1"/>
</dbReference>
<proteinExistence type="inferred from homology"/>
<dbReference type="InterPro" id="IPR017853">
    <property type="entry name" value="GH"/>
</dbReference>
<dbReference type="InterPro" id="IPR004193">
    <property type="entry name" value="Glyco_hydro_13_N"/>
</dbReference>
<dbReference type="EMBL" id="PDEP01000001">
    <property type="protein sequence ID" value="PEN09470.1"/>
    <property type="molecule type" value="Genomic_DNA"/>
</dbReference>
<evidence type="ECO:0000313" key="7">
    <source>
        <dbReference type="Proteomes" id="UP000221024"/>
    </source>
</evidence>
<organism evidence="6 7">
    <name type="scientific">Longimonas halophila</name>
    <dbReference type="NCBI Taxonomy" id="1469170"/>
    <lineage>
        <taxon>Bacteria</taxon>
        <taxon>Pseudomonadati</taxon>
        <taxon>Rhodothermota</taxon>
        <taxon>Rhodothermia</taxon>
        <taxon>Rhodothermales</taxon>
        <taxon>Salisaetaceae</taxon>
        <taxon>Longimonas</taxon>
    </lineage>
</organism>
<keyword evidence="2" id="KW-0378">Hydrolase</keyword>
<evidence type="ECO:0000256" key="2">
    <source>
        <dbReference type="ARBA" id="ARBA00022801"/>
    </source>
</evidence>
<keyword evidence="3" id="KW-0326">Glycosidase</keyword>
<evidence type="ECO:0000313" key="6">
    <source>
        <dbReference type="EMBL" id="PEN09470.1"/>
    </source>
</evidence>
<sequence>MFYGLRAGRMYQQTSSHPEPGEKERVQDGLRIRAGMPYPRGATWDGIGVNFALHSAHAEKVELLLFENASDGAPSHVFELPEQTGPMWHGYIVNLRPGQLYGYRVYGPYNPADGHRFNPNKVLLDPYAKAIGRPLQWDDSLYGYDVDSDHGDLSFSETDSAPYAPLGAVVEETFAWQRDQSPGIPWEETIIYETHVKGATKRHPDVPPALRGTYLGLASEPMIDHFKSLGVTTVQLLPVHAKLNDHFLVEKGLTNYWGYNTLGYFAPEPSYASNGSVSAVRDFKMMVRALHAAGLEVIIDVVYNHSCEGSELGPTLSLRGIDNRTYYKVNPDDARYYIDYTGTGNTLDPGDPYVLQLIMDSLRYWVEEMHVDGFRFDLASTLARELYDIDMLAPFFKIIQQDPVISQVKLIAEPWDVGPGGYQVGGFPWQWAEWNGRYRDSVRSYWRGDHGLNGEIATRMAGSSDLYERSGRRPFASINFLTAHDGFTLEDLVSYEHKHNEANLENNQDGHDHNLSTNCGVEGPSEDPVVLACRERRKRSLMSTMLLSQGVPMILGGDELSHTRGGNNNPYCQDNETTWYDWNLTPRKEKFLEFVKGLTDFRKAHPSFRRRHFLSGPEDENVSDAIWWHPDGREMESEDWDHNHLTTFGFILHGTLVQKDSRGKAIRDDTFFIVMNQGEDQQVVHLPEKDALQQTCVRWTVVSELREGLATAQTKYAPGGILRLPGHTLTALKAELEPKS</sequence>
<comment type="caution">
    <text evidence="6">The sequence shown here is derived from an EMBL/GenBank/DDBJ whole genome shotgun (WGS) entry which is preliminary data.</text>
</comment>
<keyword evidence="7" id="KW-1185">Reference proteome</keyword>
<dbReference type="GO" id="GO:0004135">
    <property type="term" value="F:amylo-alpha-1,6-glucosidase activity"/>
    <property type="evidence" value="ECO:0007669"/>
    <property type="project" value="InterPro"/>
</dbReference>
<dbReference type="SUPFAM" id="SSF81296">
    <property type="entry name" value="E set domains"/>
    <property type="match status" value="1"/>
</dbReference>
<dbReference type="InterPro" id="IPR044505">
    <property type="entry name" value="GlgX_Isoamylase_N_E_set"/>
</dbReference>
<dbReference type="CDD" id="cd02856">
    <property type="entry name" value="E_set_GDE_Isoamylase_N"/>
    <property type="match status" value="1"/>
</dbReference>
<accession>A0A2H3P1L6</accession>
<dbReference type="GO" id="GO:0005980">
    <property type="term" value="P:glycogen catabolic process"/>
    <property type="evidence" value="ECO:0007669"/>
    <property type="project" value="InterPro"/>
</dbReference>
<dbReference type="InterPro" id="IPR006047">
    <property type="entry name" value="GH13_cat_dom"/>
</dbReference>
<evidence type="ECO:0000259" key="5">
    <source>
        <dbReference type="SMART" id="SM00642"/>
    </source>
</evidence>
<dbReference type="Proteomes" id="UP000221024">
    <property type="component" value="Unassembled WGS sequence"/>
</dbReference>